<gene>
    <name evidence="1" type="ORF">CO2235_200012</name>
</gene>
<organism evidence="1 2">
    <name type="scientific">Cupriavidus oxalaticus</name>
    <dbReference type="NCBI Taxonomy" id="96344"/>
    <lineage>
        <taxon>Bacteria</taxon>
        <taxon>Pseudomonadati</taxon>
        <taxon>Pseudomonadota</taxon>
        <taxon>Betaproteobacteria</taxon>
        <taxon>Burkholderiales</taxon>
        <taxon>Burkholderiaceae</taxon>
        <taxon>Cupriavidus</taxon>
    </lineage>
</organism>
<evidence type="ECO:0000313" key="1">
    <source>
        <dbReference type="EMBL" id="SPC14156.1"/>
    </source>
</evidence>
<dbReference type="EMBL" id="OGUS01000121">
    <property type="protein sequence ID" value="SPC14156.1"/>
    <property type="molecule type" value="Genomic_DNA"/>
</dbReference>
<dbReference type="AlphaFoldDB" id="A0A976BCD4"/>
<name>A0A976BCD4_9BURK</name>
<proteinExistence type="predicted"/>
<protein>
    <submittedName>
        <fullName evidence="1">Uncharacterized protein</fullName>
    </submittedName>
</protein>
<sequence>MAGDGGFKATRLSAGIGEAIASMPESARKDCQKMSI</sequence>
<accession>A0A976BCD4</accession>
<reference evidence="1 2" key="1">
    <citation type="submission" date="2018-01" db="EMBL/GenBank/DDBJ databases">
        <authorList>
            <person name="Clerissi C."/>
        </authorList>
    </citation>
    <scope>NUCLEOTIDE SEQUENCE [LARGE SCALE GENOMIC DNA]</scope>
    <source>
        <strain evidence="1">Cupriavidus oxalaticus LMG 2235</strain>
    </source>
</reference>
<dbReference type="Proteomes" id="UP000256862">
    <property type="component" value="Chromosome CO2235"/>
</dbReference>
<evidence type="ECO:0000313" key="2">
    <source>
        <dbReference type="Proteomes" id="UP000256862"/>
    </source>
</evidence>
<comment type="caution">
    <text evidence="1">The sequence shown here is derived from an EMBL/GenBank/DDBJ whole genome shotgun (WGS) entry which is preliminary data.</text>
</comment>